<dbReference type="Gene3D" id="3.30.160.660">
    <property type="match status" value="1"/>
</dbReference>
<dbReference type="InterPro" id="IPR027624">
    <property type="entry name" value="TOMM_cyclo_SagD"/>
</dbReference>
<dbReference type="Gene3D" id="3.30.1330.230">
    <property type="match status" value="1"/>
</dbReference>
<dbReference type="Proteomes" id="UP001165079">
    <property type="component" value="Unassembled WGS sequence"/>
</dbReference>
<name>A0A9W6SK65_9ACTN</name>
<comment type="caution">
    <text evidence="2">The sequence shown here is derived from an EMBL/GenBank/DDBJ whole genome shotgun (WGS) entry which is preliminary data.</text>
</comment>
<evidence type="ECO:0000259" key="1">
    <source>
        <dbReference type="PROSITE" id="PS51664"/>
    </source>
</evidence>
<dbReference type="Pfam" id="PF02624">
    <property type="entry name" value="YcaO"/>
    <property type="match status" value="1"/>
</dbReference>
<dbReference type="InterPro" id="IPR003776">
    <property type="entry name" value="YcaO-like_dom"/>
</dbReference>
<reference evidence="2" key="1">
    <citation type="submission" date="2023-03" db="EMBL/GenBank/DDBJ databases">
        <title>Actinorhabdospora filicis NBRC 111898.</title>
        <authorList>
            <person name="Ichikawa N."/>
            <person name="Sato H."/>
            <person name="Tonouchi N."/>
        </authorList>
    </citation>
    <scope>NUCLEOTIDE SEQUENCE</scope>
    <source>
        <strain evidence="2">NBRC 111898</strain>
    </source>
</reference>
<dbReference type="NCBIfam" id="TIGR03604">
    <property type="entry name" value="TOMM_cyclo_SagD"/>
    <property type="match status" value="1"/>
</dbReference>
<proteinExistence type="predicted"/>
<keyword evidence="3" id="KW-1185">Reference proteome</keyword>
<evidence type="ECO:0000313" key="2">
    <source>
        <dbReference type="EMBL" id="GLZ77488.1"/>
    </source>
</evidence>
<dbReference type="Gene3D" id="3.30.40.250">
    <property type="match status" value="1"/>
</dbReference>
<dbReference type="PANTHER" id="PTHR37809:SF1">
    <property type="entry name" value="RIBOSOMAL PROTEIN S12 METHYLTHIOTRANSFERASE ACCESSORY FACTOR YCAO"/>
    <property type="match status" value="1"/>
</dbReference>
<gene>
    <name evidence="2" type="ORF">Afil01_22950</name>
</gene>
<protein>
    <recommendedName>
        <fullName evidence="1">YcaO domain-containing protein</fullName>
    </recommendedName>
</protein>
<dbReference type="EMBL" id="BSTX01000001">
    <property type="protein sequence ID" value="GLZ77488.1"/>
    <property type="molecule type" value="Genomic_DNA"/>
</dbReference>
<accession>A0A9W6SK65</accession>
<sequence>MRHGVSGGGVNGPAGSALVDLLGPEIPATVAAPYFRSLIDPAVGVVRRVRQRDDWPHDEPKTIMYRAELMPTTAFSSGGYKSIPAEAGRSTTHETAAASALFEAVERYCLSIYRIDDLTVADYDELRTAGVAALDPASLNAPDGADTADRLRSTRLAWTTARSLLHGANRMVPAQLVHLPYQFPEGEPVLRDPLTTGCAAGTATGPAVLRGLLEVIERDATMIRHYRGISPQRLEPAIFGSGELDGLVRACERYRLDVELFDYSLDIPVPVIAARVRDRSGATPAMTFGSKAAFDAAEAAVGALLEAVTFRGPIRARSKTARRVALGLLPEPGRVASGSERAFLWIQPEMANSLHYLDHAELGTALPSAHRPTPSPEDVAALVRRVGEEGGDILICDVTTQDIADMGAVAVKVLVPGLQPMHLSEPDRRWTRRLLTYGRLDREPVSAAELNPLPHPFL</sequence>
<organism evidence="2 3">
    <name type="scientific">Actinorhabdospora filicis</name>
    <dbReference type="NCBI Taxonomy" id="1785913"/>
    <lineage>
        <taxon>Bacteria</taxon>
        <taxon>Bacillati</taxon>
        <taxon>Actinomycetota</taxon>
        <taxon>Actinomycetes</taxon>
        <taxon>Micromonosporales</taxon>
        <taxon>Micromonosporaceae</taxon>
        <taxon>Actinorhabdospora</taxon>
    </lineage>
</organism>
<evidence type="ECO:0000313" key="3">
    <source>
        <dbReference type="Proteomes" id="UP001165079"/>
    </source>
</evidence>
<dbReference type="PANTHER" id="PTHR37809">
    <property type="entry name" value="RIBOSOMAL PROTEIN S12 METHYLTHIOTRANSFERASE ACCESSORY FACTOR YCAO"/>
    <property type="match status" value="1"/>
</dbReference>
<dbReference type="AlphaFoldDB" id="A0A9W6SK65"/>
<dbReference type="PROSITE" id="PS51664">
    <property type="entry name" value="YCAO"/>
    <property type="match status" value="1"/>
</dbReference>
<feature type="domain" description="YcaO" evidence="1">
    <location>
        <begin position="88"/>
        <end position="458"/>
    </location>
</feature>